<feature type="signal peptide" evidence="1">
    <location>
        <begin position="1"/>
        <end position="19"/>
    </location>
</feature>
<reference evidence="2 3" key="1">
    <citation type="submission" date="2016-05" db="EMBL/GenBank/DDBJ databases">
        <title>Compelete Genome Sequence of Bacteriochlorophyll-Synthesizing Bacterium Porphyrobacter neustonensis DSM 9434.</title>
        <authorList>
            <person name="Shi X.-L."/>
            <person name="Wu Y.-H."/>
            <person name="Cheng H."/>
            <person name="Xu L."/>
            <person name="Zhang X.-Q."/>
            <person name="Wang C.-S."/>
            <person name="Xu X.-W."/>
        </authorList>
    </citation>
    <scope>NUCLEOTIDE SEQUENCE [LARGE SCALE GENOMIC DNA]</scope>
    <source>
        <strain evidence="2 3">DSM 9434</strain>
    </source>
</reference>
<keyword evidence="3" id="KW-1185">Reference proteome</keyword>
<accession>A0A192D4I6</accession>
<dbReference type="AlphaFoldDB" id="A0A192D4I6"/>
<dbReference type="Gene3D" id="1.10.760.10">
    <property type="entry name" value="Cytochrome c-like domain"/>
    <property type="match status" value="1"/>
</dbReference>
<dbReference type="GO" id="GO:0020037">
    <property type="term" value="F:heme binding"/>
    <property type="evidence" value="ECO:0007669"/>
    <property type="project" value="InterPro"/>
</dbReference>
<dbReference type="PROSITE" id="PS51257">
    <property type="entry name" value="PROKAR_LIPOPROTEIN"/>
    <property type="match status" value="1"/>
</dbReference>
<proteinExistence type="predicted"/>
<gene>
    <name evidence="2" type="ORF">A9D12_08285</name>
</gene>
<dbReference type="KEGG" id="pns:A9D12_08285"/>
<evidence type="ECO:0008006" key="4">
    <source>
        <dbReference type="Google" id="ProtNLM"/>
    </source>
</evidence>
<evidence type="ECO:0000313" key="2">
    <source>
        <dbReference type="EMBL" id="ANK12941.1"/>
    </source>
</evidence>
<dbReference type="OrthoDB" id="9789237at2"/>
<organism evidence="2 3">
    <name type="scientific">Erythrobacter neustonensis</name>
    <dbReference type="NCBI Taxonomy" id="1112"/>
    <lineage>
        <taxon>Bacteria</taxon>
        <taxon>Pseudomonadati</taxon>
        <taxon>Pseudomonadota</taxon>
        <taxon>Alphaproteobacteria</taxon>
        <taxon>Sphingomonadales</taxon>
        <taxon>Erythrobacteraceae</taxon>
        <taxon>Erythrobacter/Porphyrobacter group</taxon>
        <taxon>Erythrobacter</taxon>
    </lineage>
</organism>
<protein>
    <recommendedName>
        <fullName evidence="4">Sulfite:cytochrome C oxidoreductase subunit b</fullName>
    </recommendedName>
</protein>
<evidence type="ECO:0000256" key="1">
    <source>
        <dbReference type="SAM" id="SignalP"/>
    </source>
</evidence>
<name>A0A192D4I6_9SPHN</name>
<sequence length="112" mass="11797">MKPLIALPLLALLAACDSAPPVTFQDASITLPDDPGELPDLAGRDAVIANCTACHSPSTMLQQPRVPREKWESIVGKMQSLYKAPVDAAAVPQIVDYLVAMQDDAAGDVSTP</sequence>
<dbReference type="InterPro" id="IPR036909">
    <property type="entry name" value="Cyt_c-like_dom_sf"/>
</dbReference>
<dbReference type="EMBL" id="CP016033">
    <property type="protein sequence ID" value="ANK12941.1"/>
    <property type="molecule type" value="Genomic_DNA"/>
</dbReference>
<dbReference type="RefSeq" id="WP_068350851.1">
    <property type="nucleotide sequence ID" value="NZ_CP016033.1"/>
</dbReference>
<dbReference type="STRING" id="1112.A9D12_08285"/>
<keyword evidence="1" id="KW-0732">Signal</keyword>
<dbReference type="GO" id="GO:0009055">
    <property type="term" value="F:electron transfer activity"/>
    <property type="evidence" value="ECO:0007669"/>
    <property type="project" value="InterPro"/>
</dbReference>
<dbReference type="Proteomes" id="UP000078263">
    <property type="component" value="Chromosome"/>
</dbReference>
<evidence type="ECO:0000313" key="3">
    <source>
        <dbReference type="Proteomes" id="UP000078263"/>
    </source>
</evidence>
<dbReference type="SUPFAM" id="SSF46626">
    <property type="entry name" value="Cytochrome c"/>
    <property type="match status" value="1"/>
</dbReference>
<feature type="chain" id="PRO_5008251750" description="Sulfite:cytochrome C oxidoreductase subunit b" evidence="1">
    <location>
        <begin position="20"/>
        <end position="112"/>
    </location>
</feature>